<reference evidence="5 6" key="1">
    <citation type="journal article" date="2018" name="New Phytol.">
        <title>Phylogenomics of Endogonaceae and evolution of mycorrhizas within Mucoromycota.</title>
        <authorList>
            <person name="Chang Y."/>
            <person name="Desiro A."/>
            <person name="Na H."/>
            <person name="Sandor L."/>
            <person name="Lipzen A."/>
            <person name="Clum A."/>
            <person name="Barry K."/>
            <person name="Grigoriev I.V."/>
            <person name="Martin F.M."/>
            <person name="Stajich J.E."/>
            <person name="Smith M.E."/>
            <person name="Bonito G."/>
            <person name="Spatafora J.W."/>
        </authorList>
    </citation>
    <scope>NUCLEOTIDE SEQUENCE [LARGE SCALE GENOMIC DNA]</scope>
    <source>
        <strain evidence="5 6">AD002</strain>
    </source>
</reference>
<accession>A0A433QDL0</accession>
<evidence type="ECO:0000313" key="6">
    <source>
        <dbReference type="Proteomes" id="UP000274822"/>
    </source>
</evidence>
<sequence length="95" mass="10785">MTAQIIWFKLTSPQEETSWIKLSLANVNDVNDLKEAIKNKKPVDLKDHDADRLILKAKKGTESDEQAQELNNRISTLTPRALRQRLRNSCLSSGP</sequence>
<comment type="caution">
    <text evidence="5">The sequence shown here is derived from an EMBL/GenBank/DDBJ whole genome shotgun (WGS) entry which is preliminary data.</text>
</comment>
<evidence type="ECO:0000256" key="1">
    <source>
        <dbReference type="ARBA" id="ARBA00004340"/>
    </source>
</evidence>
<evidence type="ECO:0000313" key="5">
    <source>
        <dbReference type="EMBL" id="RUS27906.1"/>
    </source>
</evidence>
<organism evidence="5 6">
    <name type="scientific">Jimgerdemannia flammicorona</name>
    <dbReference type="NCBI Taxonomy" id="994334"/>
    <lineage>
        <taxon>Eukaryota</taxon>
        <taxon>Fungi</taxon>
        <taxon>Fungi incertae sedis</taxon>
        <taxon>Mucoromycota</taxon>
        <taxon>Mucoromycotina</taxon>
        <taxon>Endogonomycetes</taxon>
        <taxon>Endogonales</taxon>
        <taxon>Endogonaceae</taxon>
        <taxon>Jimgerdemannia</taxon>
    </lineage>
</organism>
<feature type="domain" description="Crinkler effector protein N-terminal" evidence="4">
    <location>
        <begin position="19"/>
        <end position="82"/>
    </location>
</feature>
<keyword evidence="6" id="KW-1185">Reference proteome</keyword>
<proteinExistence type="predicted"/>
<gene>
    <name evidence="5" type="ORF">BC938DRAFT_482583</name>
</gene>
<dbReference type="EMBL" id="RBNJ01007537">
    <property type="protein sequence ID" value="RUS27906.1"/>
    <property type="molecule type" value="Genomic_DNA"/>
</dbReference>
<evidence type="ECO:0000256" key="2">
    <source>
        <dbReference type="ARBA" id="ARBA00004613"/>
    </source>
</evidence>
<keyword evidence="3" id="KW-0964">Secreted</keyword>
<protein>
    <recommendedName>
        <fullName evidence="4">Crinkler effector protein N-terminal domain-containing protein</fullName>
    </recommendedName>
</protein>
<dbReference type="InterPro" id="IPR045379">
    <property type="entry name" value="Crinkler_N"/>
</dbReference>
<dbReference type="Proteomes" id="UP000274822">
    <property type="component" value="Unassembled WGS sequence"/>
</dbReference>
<evidence type="ECO:0000259" key="4">
    <source>
        <dbReference type="Pfam" id="PF20147"/>
    </source>
</evidence>
<evidence type="ECO:0000256" key="3">
    <source>
        <dbReference type="ARBA" id="ARBA00022525"/>
    </source>
</evidence>
<dbReference type="GO" id="GO:0043657">
    <property type="term" value="C:host cell"/>
    <property type="evidence" value="ECO:0007669"/>
    <property type="project" value="UniProtKB-SubCell"/>
</dbReference>
<comment type="subcellular location">
    <subcellularLocation>
        <location evidence="1">Host cell</location>
    </subcellularLocation>
    <subcellularLocation>
        <location evidence="2">Secreted</location>
    </subcellularLocation>
</comment>
<name>A0A433QDL0_9FUNG</name>
<dbReference type="GO" id="GO:0005576">
    <property type="term" value="C:extracellular region"/>
    <property type="evidence" value="ECO:0007669"/>
    <property type="project" value="UniProtKB-SubCell"/>
</dbReference>
<dbReference type="Pfam" id="PF20147">
    <property type="entry name" value="Crinkler"/>
    <property type="match status" value="1"/>
</dbReference>
<dbReference type="AlphaFoldDB" id="A0A433QDL0"/>